<evidence type="ECO:0000313" key="2">
    <source>
        <dbReference type="Proteomes" id="UP000782901"/>
    </source>
</evidence>
<accession>A0A943DTV2</accession>
<protein>
    <submittedName>
        <fullName evidence="1">6-bladed beta-propeller</fullName>
    </submittedName>
</protein>
<organism evidence="1 2">
    <name type="scientific">Bacteroides thetaiotaomicron</name>
    <dbReference type="NCBI Taxonomy" id="818"/>
    <lineage>
        <taxon>Bacteria</taxon>
        <taxon>Pseudomonadati</taxon>
        <taxon>Bacteroidota</taxon>
        <taxon>Bacteroidia</taxon>
        <taxon>Bacteroidales</taxon>
        <taxon>Bacteroidaceae</taxon>
        <taxon>Bacteroides</taxon>
    </lineage>
</organism>
<dbReference type="Proteomes" id="UP000782901">
    <property type="component" value="Unassembled WGS sequence"/>
</dbReference>
<comment type="caution">
    <text evidence="1">The sequence shown here is derived from an EMBL/GenBank/DDBJ whole genome shotgun (WGS) entry which is preliminary data.</text>
</comment>
<gene>
    <name evidence="1" type="ORF">KHY35_02565</name>
</gene>
<reference evidence="1" key="1">
    <citation type="submission" date="2021-02" db="EMBL/GenBank/DDBJ databases">
        <title>Infant gut strain persistence is associated with maternal origin, phylogeny, and functional potential including surface adhesion and iron acquisition.</title>
        <authorList>
            <person name="Lou Y.C."/>
        </authorList>
    </citation>
    <scope>NUCLEOTIDE SEQUENCE</scope>
    <source>
        <strain evidence="1">L3_082_243G1_dasL3_082_243G1_maxbin2.maxbin.015s ta_sub</strain>
    </source>
</reference>
<evidence type="ECO:0000313" key="1">
    <source>
        <dbReference type="EMBL" id="MBS5409593.1"/>
    </source>
</evidence>
<name>A0A943DTV2_BACT4</name>
<proteinExistence type="predicted"/>
<dbReference type="EMBL" id="JAGZEE010000002">
    <property type="protein sequence ID" value="MBS5409593.1"/>
    <property type="molecule type" value="Genomic_DNA"/>
</dbReference>
<dbReference type="PROSITE" id="PS51257">
    <property type="entry name" value="PROKAR_LIPOPROTEIN"/>
    <property type="match status" value="1"/>
</dbReference>
<dbReference type="Pfam" id="PF17170">
    <property type="entry name" value="DUF5128"/>
    <property type="match status" value="1"/>
</dbReference>
<dbReference type="AlphaFoldDB" id="A0A943DTV2"/>
<sequence length="391" mass="45655">MNMKIRSFILFGGLLATYGCCQSMECKSKETGKEEHRFVLKESKTGMQDSLLFKSVTIIPLEMDTKKYAAKIDRIYFDRNTFFLLEKNFQCVSLYDKEGHAIKTIMGIENSSQEYRKLADICIDKVRQELLVLASEPSKIMYYSYQGEFLREKALPTYFESIVTDGEFIYLQDYNVMKGEKEIMIYDMNLEKKQEALEVSRQFKGHEIFSNFSFTKGNMMTQDTIIHITRCFDNKIYCAENGKVSLEYTLDFEDNALPDILLEQKMRPSEFMRICREHNYISFITDVIENDKLMLFNTNVGFCVCNKQTGDITKYNYIIDSITGYDIENKMQIVGNTNNRLAMYWPLTFVKDSKIQPVKESSFYKRISAQSSKLLPKIDNGHNAILVIYEF</sequence>